<protein>
    <submittedName>
        <fullName evidence="4">Pseudouridine kinase</fullName>
    </submittedName>
</protein>
<dbReference type="GO" id="GO:0016301">
    <property type="term" value="F:kinase activity"/>
    <property type="evidence" value="ECO:0007669"/>
    <property type="project" value="UniProtKB-KW"/>
</dbReference>
<dbReference type="OrthoDB" id="9806249at2"/>
<dbReference type="InterPro" id="IPR029056">
    <property type="entry name" value="Ribokinase-like"/>
</dbReference>
<dbReference type="Proteomes" id="UP000184038">
    <property type="component" value="Unassembled WGS sequence"/>
</dbReference>
<dbReference type="EMBL" id="FRCP01000015">
    <property type="protein sequence ID" value="SHM71413.1"/>
    <property type="molecule type" value="Genomic_DNA"/>
</dbReference>
<reference evidence="4 5" key="1">
    <citation type="submission" date="2016-11" db="EMBL/GenBank/DDBJ databases">
        <authorList>
            <person name="Jaros S."/>
            <person name="Januszkiewicz K."/>
            <person name="Wedrychowicz H."/>
        </authorList>
    </citation>
    <scope>NUCLEOTIDE SEQUENCE [LARGE SCALE GENOMIC DNA]</scope>
    <source>
        <strain evidence="4 5">DSM 15930</strain>
    </source>
</reference>
<dbReference type="Pfam" id="PF00294">
    <property type="entry name" value="PfkB"/>
    <property type="match status" value="1"/>
</dbReference>
<dbReference type="PANTHER" id="PTHR10584">
    <property type="entry name" value="SUGAR KINASE"/>
    <property type="match status" value="1"/>
</dbReference>
<feature type="domain" description="Carbohydrate kinase PfkB" evidence="3">
    <location>
        <begin position="59"/>
        <end position="346"/>
    </location>
</feature>
<evidence type="ECO:0000313" key="5">
    <source>
        <dbReference type="Proteomes" id="UP000184038"/>
    </source>
</evidence>
<dbReference type="InterPro" id="IPR002173">
    <property type="entry name" value="Carboh/pur_kinase_PfkB_CS"/>
</dbReference>
<dbReference type="Pfam" id="PF13412">
    <property type="entry name" value="HTH_24"/>
    <property type="match status" value="1"/>
</dbReference>
<evidence type="ECO:0000259" key="3">
    <source>
        <dbReference type="Pfam" id="PF00294"/>
    </source>
</evidence>
<dbReference type="InterPro" id="IPR011611">
    <property type="entry name" value="PfkB_dom"/>
</dbReference>
<keyword evidence="1" id="KW-0808">Transferase</keyword>
<organism evidence="4 5">
    <name type="scientific">Anaerosporobacter mobilis DSM 15930</name>
    <dbReference type="NCBI Taxonomy" id="1120996"/>
    <lineage>
        <taxon>Bacteria</taxon>
        <taxon>Bacillati</taxon>
        <taxon>Bacillota</taxon>
        <taxon>Clostridia</taxon>
        <taxon>Lachnospirales</taxon>
        <taxon>Lachnospiraceae</taxon>
        <taxon>Anaerosporobacter</taxon>
    </lineage>
</organism>
<dbReference type="AlphaFoldDB" id="A0A1M7L0G6"/>
<dbReference type="PROSITE" id="PS00583">
    <property type="entry name" value="PFKB_KINASES_1"/>
    <property type="match status" value="1"/>
</dbReference>
<dbReference type="PROSITE" id="PS00584">
    <property type="entry name" value="PFKB_KINASES_2"/>
    <property type="match status" value="1"/>
</dbReference>
<dbReference type="RefSeq" id="WP_073289154.1">
    <property type="nucleotide sequence ID" value="NZ_FRCP01000015.1"/>
</dbReference>
<dbReference type="Gene3D" id="3.40.1190.20">
    <property type="match status" value="1"/>
</dbReference>
<keyword evidence="2 4" id="KW-0418">Kinase</keyword>
<gene>
    <name evidence="4" type="ORF">SAMN02746066_02994</name>
</gene>
<dbReference type="SUPFAM" id="SSF53613">
    <property type="entry name" value="Ribokinase-like"/>
    <property type="match status" value="1"/>
</dbReference>
<dbReference type="PANTHER" id="PTHR10584:SF166">
    <property type="entry name" value="RIBOKINASE"/>
    <property type="match status" value="1"/>
</dbReference>
<proteinExistence type="predicted"/>
<evidence type="ECO:0000256" key="1">
    <source>
        <dbReference type="ARBA" id="ARBA00022679"/>
    </source>
</evidence>
<dbReference type="CDD" id="cd01941">
    <property type="entry name" value="YeiC_kinase_like"/>
    <property type="match status" value="1"/>
</dbReference>
<accession>A0A1M7L0G6</accession>
<dbReference type="InterPro" id="IPR036388">
    <property type="entry name" value="WH-like_DNA-bd_sf"/>
</dbReference>
<dbReference type="InterPro" id="IPR036390">
    <property type="entry name" value="WH_DNA-bd_sf"/>
</dbReference>
<sequence length="363" mass="39680">MTRREKQLLEWIEENPLISQQELADLAGITRSSVAVHISNLMKKGMILGKGYIVQKNNYAVVLGGVNMDIFGRPYNPLIYKDSNPGQVRMTFGGVGRNIAHNLRLLGTNVKLITAFGEDMNAQKITKNCMDLGIDTTNSLTVPNGITSSYLFITSDDGDMELAVSDMEIYRYLTPDYISSKMDIINNASICIIDTNLSEGAINYLAQYCTVPIFVDPVSSTKARKLTTSLGHFHSIKPNRIEAELLTGIQITDEKSMKKATKHLLDLGISQVFLSLGKDGVFCANKYESALLPCLKTTLVNTTGAGDSFMAAIAWGYLNGLSLIESTKLGLATSSICCEGKNTINESLTIQAALTRARIDLKI</sequence>
<evidence type="ECO:0000313" key="4">
    <source>
        <dbReference type="EMBL" id="SHM71413.1"/>
    </source>
</evidence>
<dbReference type="Gene3D" id="1.10.10.10">
    <property type="entry name" value="Winged helix-like DNA-binding domain superfamily/Winged helix DNA-binding domain"/>
    <property type="match status" value="1"/>
</dbReference>
<keyword evidence="5" id="KW-1185">Reference proteome</keyword>
<evidence type="ECO:0000256" key="2">
    <source>
        <dbReference type="ARBA" id="ARBA00022777"/>
    </source>
</evidence>
<name>A0A1M7L0G6_9FIRM</name>
<dbReference type="SUPFAM" id="SSF46785">
    <property type="entry name" value="Winged helix' DNA-binding domain"/>
    <property type="match status" value="1"/>
</dbReference>
<dbReference type="STRING" id="1120996.SAMN02746066_02994"/>